<evidence type="ECO:0000256" key="9">
    <source>
        <dbReference type="PROSITE-ProRule" id="PRU00024"/>
    </source>
</evidence>
<evidence type="ECO:0000313" key="12">
    <source>
        <dbReference type="EMBL" id="RAL40449.1"/>
    </source>
</evidence>
<keyword evidence="5" id="KW-0862">Zinc</keyword>
<evidence type="ECO:0000256" key="4">
    <source>
        <dbReference type="ARBA" id="ARBA00022771"/>
    </source>
</evidence>
<keyword evidence="8" id="KW-0539">Nucleus</keyword>
<accession>A0A328D7Y0</accession>
<feature type="region of interest" description="Disordered" evidence="10">
    <location>
        <begin position="246"/>
        <end position="268"/>
    </location>
</feature>
<dbReference type="SMART" id="SM00336">
    <property type="entry name" value="BBOX"/>
    <property type="match status" value="2"/>
</dbReference>
<proteinExistence type="predicted"/>
<keyword evidence="13" id="KW-1185">Reference proteome</keyword>
<evidence type="ECO:0000256" key="5">
    <source>
        <dbReference type="ARBA" id="ARBA00022833"/>
    </source>
</evidence>
<keyword evidence="6" id="KW-0805">Transcription regulation</keyword>
<dbReference type="InterPro" id="IPR051979">
    <property type="entry name" value="B-box_zinc_finger"/>
</dbReference>
<evidence type="ECO:0000256" key="8">
    <source>
        <dbReference type="ARBA" id="ARBA00023242"/>
    </source>
</evidence>
<comment type="subcellular location">
    <subcellularLocation>
        <location evidence="1">Nucleus</location>
    </subcellularLocation>
</comment>
<evidence type="ECO:0000256" key="7">
    <source>
        <dbReference type="ARBA" id="ARBA00023163"/>
    </source>
</evidence>
<keyword evidence="7" id="KW-0804">Transcription</keyword>
<dbReference type="AlphaFoldDB" id="A0A328D7Y0"/>
<dbReference type="PANTHER" id="PTHR31832">
    <property type="entry name" value="B-BOX ZINC FINGER PROTEIN 22"/>
    <property type="match status" value="1"/>
</dbReference>
<keyword evidence="2" id="KW-0479">Metal-binding</keyword>
<reference evidence="12 13" key="1">
    <citation type="submission" date="2018-06" db="EMBL/GenBank/DDBJ databases">
        <title>The Genome of Cuscuta australis (Dodder) Provides Insight into the Evolution of Plant Parasitism.</title>
        <authorList>
            <person name="Liu H."/>
        </authorList>
    </citation>
    <scope>NUCLEOTIDE SEQUENCE [LARGE SCALE GENOMIC DNA]</scope>
    <source>
        <strain evidence="13">cv. Yunnan</strain>
        <tissue evidence="12">Vines</tissue>
    </source>
</reference>
<name>A0A328D7Y0_9ASTE</name>
<evidence type="ECO:0000256" key="6">
    <source>
        <dbReference type="ARBA" id="ARBA00023015"/>
    </source>
</evidence>
<evidence type="ECO:0000256" key="2">
    <source>
        <dbReference type="ARBA" id="ARBA00022723"/>
    </source>
</evidence>
<gene>
    <name evidence="12" type="ORF">DM860_006519</name>
</gene>
<protein>
    <recommendedName>
        <fullName evidence="11">B box-type domain-containing protein</fullName>
    </recommendedName>
</protein>
<dbReference type="PANTHER" id="PTHR31832:SF52">
    <property type="entry name" value="B-BOX ZINC FINGER PROTEIN 21"/>
    <property type="match status" value="1"/>
</dbReference>
<dbReference type="GO" id="GO:0008270">
    <property type="term" value="F:zinc ion binding"/>
    <property type="evidence" value="ECO:0007669"/>
    <property type="project" value="UniProtKB-KW"/>
</dbReference>
<evidence type="ECO:0000256" key="1">
    <source>
        <dbReference type="ARBA" id="ARBA00004123"/>
    </source>
</evidence>
<dbReference type="InterPro" id="IPR049808">
    <property type="entry name" value="CONSTANS-like_Bbox1"/>
</dbReference>
<feature type="region of interest" description="Disordered" evidence="10">
    <location>
        <begin position="115"/>
        <end position="170"/>
    </location>
</feature>
<dbReference type="InterPro" id="IPR000315">
    <property type="entry name" value="Znf_B-box"/>
</dbReference>
<keyword evidence="4 9" id="KW-0863">Zinc-finger</keyword>
<feature type="compositionally biased region" description="Basic residues" evidence="10">
    <location>
        <begin position="259"/>
        <end position="268"/>
    </location>
</feature>
<sequence length="268" mass="29470">MKIQCEACGEREACFYCVADEAALCSHCDQRVHSANKLSRLHQRFSLLHPSPSHSKPPLCDICQGKNALFFCEQDRAILCRECDGDIHRPNNERTRKHNRFLLTGVKLSPTLSSFSSSSSSSAAANLTKSSQNSKPNNKHMGVLPPPPPPPRAIGSLIRTSNGSGGGSGKKEQMMMAIAQEGDDGLMVCGGSPMFEYLEMLPGYHFEELLLDPGYGFSQIGEEEEEDDDDAFSLWETNFDSLSPLSSESSVMGDWAPTFKKRPRTCTD</sequence>
<evidence type="ECO:0000256" key="3">
    <source>
        <dbReference type="ARBA" id="ARBA00022737"/>
    </source>
</evidence>
<dbReference type="CDD" id="cd19821">
    <property type="entry name" value="Bbox1_BBX-like"/>
    <property type="match status" value="2"/>
</dbReference>
<dbReference type="Proteomes" id="UP000249390">
    <property type="component" value="Unassembled WGS sequence"/>
</dbReference>
<comment type="caution">
    <text evidence="12">The sequence shown here is derived from an EMBL/GenBank/DDBJ whole genome shotgun (WGS) entry which is preliminary data.</text>
</comment>
<organism evidence="12 13">
    <name type="scientific">Cuscuta australis</name>
    <dbReference type="NCBI Taxonomy" id="267555"/>
    <lineage>
        <taxon>Eukaryota</taxon>
        <taxon>Viridiplantae</taxon>
        <taxon>Streptophyta</taxon>
        <taxon>Embryophyta</taxon>
        <taxon>Tracheophyta</taxon>
        <taxon>Spermatophyta</taxon>
        <taxon>Magnoliopsida</taxon>
        <taxon>eudicotyledons</taxon>
        <taxon>Gunneridae</taxon>
        <taxon>Pentapetalae</taxon>
        <taxon>asterids</taxon>
        <taxon>lamiids</taxon>
        <taxon>Solanales</taxon>
        <taxon>Convolvulaceae</taxon>
        <taxon>Cuscuteae</taxon>
        <taxon>Cuscuta</taxon>
        <taxon>Cuscuta subgen. Grammica</taxon>
        <taxon>Cuscuta sect. Cleistogrammica</taxon>
    </lineage>
</organism>
<feature type="domain" description="B box-type" evidence="11">
    <location>
        <begin position="55"/>
        <end position="103"/>
    </location>
</feature>
<dbReference type="Pfam" id="PF00643">
    <property type="entry name" value="zf-B_box"/>
    <property type="match status" value="1"/>
</dbReference>
<keyword evidence="3" id="KW-0677">Repeat</keyword>
<feature type="compositionally biased region" description="Low complexity" evidence="10">
    <location>
        <begin position="115"/>
        <end position="131"/>
    </location>
</feature>
<dbReference type="SUPFAM" id="SSF57845">
    <property type="entry name" value="B-box zinc-binding domain"/>
    <property type="match status" value="1"/>
</dbReference>
<dbReference type="EMBL" id="NQVE01000194">
    <property type="protein sequence ID" value="RAL40449.1"/>
    <property type="molecule type" value="Genomic_DNA"/>
</dbReference>
<evidence type="ECO:0000259" key="11">
    <source>
        <dbReference type="PROSITE" id="PS50119"/>
    </source>
</evidence>
<dbReference type="GO" id="GO:0006355">
    <property type="term" value="P:regulation of DNA-templated transcription"/>
    <property type="evidence" value="ECO:0007669"/>
    <property type="project" value="TreeGrafter"/>
</dbReference>
<dbReference type="Gene3D" id="3.30.160.60">
    <property type="entry name" value="Classic Zinc Finger"/>
    <property type="match status" value="1"/>
</dbReference>
<dbReference type="GO" id="GO:0009640">
    <property type="term" value="P:photomorphogenesis"/>
    <property type="evidence" value="ECO:0007669"/>
    <property type="project" value="TreeGrafter"/>
</dbReference>
<evidence type="ECO:0000313" key="13">
    <source>
        <dbReference type="Proteomes" id="UP000249390"/>
    </source>
</evidence>
<dbReference type="PROSITE" id="PS50119">
    <property type="entry name" value="ZF_BBOX"/>
    <property type="match status" value="2"/>
</dbReference>
<evidence type="ECO:0000256" key="10">
    <source>
        <dbReference type="SAM" id="MobiDB-lite"/>
    </source>
</evidence>
<feature type="domain" description="B box-type" evidence="11">
    <location>
        <begin position="1"/>
        <end position="47"/>
    </location>
</feature>
<dbReference type="GO" id="GO:0005634">
    <property type="term" value="C:nucleus"/>
    <property type="evidence" value="ECO:0007669"/>
    <property type="project" value="UniProtKB-SubCell"/>
</dbReference>